<keyword evidence="2" id="KW-1185">Reference proteome</keyword>
<evidence type="ECO:0000313" key="1">
    <source>
        <dbReference type="EMBL" id="MBC8559622.1"/>
    </source>
</evidence>
<evidence type="ECO:0000313" key="2">
    <source>
        <dbReference type="Proteomes" id="UP000610760"/>
    </source>
</evidence>
<dbReference type="AlphaFoldDB" id="A0A926I798"/>
<reference evidence="1" key="1">
    <citation type="submission" date="2020-08" db="EMBL/GenBank/DDBJ databases">
        <title>Genome public.</title>
        <authorList>
            <person name="Liu C."/>
            <person name="Sun Q."/>
        </authorList>
    </citation>
    <scope>NUCLEOTIDE SEQUENCE</scope>
    <source>
        <strain evidence="1">NSJ-33</strain>
    </source>
</reference>
<comment type="caution">
    <text evidence="1">The sequence shown here is derived from an EMBL/GenBank/DDBJ whole genome shotgun (WGS) entry which is preliminary data.</text>
</comment>
<gene>
    <name evidence="1" type="ORF">H8710_05985</name>
</gene>
<dbReference type="Proteomes" id="UP000610760">
    <property type="component" value="Unassembled WGS sequence"/>
</dbReference>
<accession>A0A926I798</accession>
<protein>
    <submittedName>
        <fullName evidence="1">Uncharacterized protein</fullName>
    </submittedName>
</protein>
<name>A0A926I798_9FIRM</name>
<dbReference type="RefSeq" id="WP_249294512.1">
    <property type="nucleotide sequence ID" value="NZ_JACRSV010000001.1"/>
</dbReference>
<organism evidence="1 2">
    <name type="scientific">Fumia xinanensis</name>
    <dbReference type="NCBI Taxonomy" id="2763659"/>
    <lineage>
        <taxon>Bacteria</taxon>
        <taxon>Bacillati</taxon>
        <taxon>Bacillota</taxon>
        <taxon>Clostridia</taxon>
        <taxon>Eubacteriales</taxon>
        <taxon>Oscillospiraceae</taxon>
        <taxon>Fumia</taxon>
    </lineage>
</organism>
<proteinExistence type="predicted"/>
<dbReference type="EMBL" id="JACRSV010000001">
    <property type="protein sequence ID" value="MBC8559622.1"/>
    <property type="molecule type" value="Genomic_DNA"/>
</dbReference>
<sequence length="612" mass="68107">MSVLMGKNGYEVGSVDYFKKLNEKRVIGGLMREFCGSSSSTQYGKAIEGLCKRAQDAIYDIHMDLKQYASSLRYFPGDERESLAREVNRLNGLSKFASSYSSTADSCLSLLSLAAFETHGKSGESMSSLQDAAKLVRDGGSTRMSYSTGYDLMRRAASDGVQWAAGSDLTKQLFFDEMVGDRSREFVQDLWGLMYYEEEKGRFTGRCGRVICSRDYIEKIQQQVFGIAQSWVRDCESYYEEIFSSLEGILLTISMDFSLSNGYILADKADATIAALKEIEKYGLQVDALYGLIRSAIPLQTNQDWSFNIQRLQQDLNEMGKLSPDFVPLEEDGIYGQKTDDAMQQLFRALLGGASPRIKPEDRWNRAKTGLSVDTITMTKSSRKPNVLKYYNGLPELPDSVDVPFLFKDKPGKTETLTRISDSLPFKAVEQKPSTVIHYDIPHGLKGNNTNIKYHINIQDMDYVKNNKILNAIYEQIPSQYIHGADADHIEIPDFTIKIVSNWDMVKRTFKIGNRIFVAAGYAMDALSIYQAIMEDIKDDQPGFPHLHKTIVEIVYAETLSFVGATIGAIAGSAAGLPGSIVFGILGGMIGYAIGKYVGEYVVEITDVVLGG</sequence>